<name>A0ABQ4QMM0_9HYPH</name>
<keyword evidence="2" id="KW-0732">Signal</keyword>
<dbReference type="RefSeq" id="WP_147765023.1">
    <property type="nucleotide sequence ID" value="NZ_BPQG01000067.1"/>
</dbReference>
<keyword evidence="5" id="KW-1185">Reference proteome</keyword>
<feature type="chain" id="PRO_5045559964" description="DUF2147 domain-containing protein" evidence="2">
    <location>
        <begin position="31"/>
        <end position="197"/>
    </location>
</feature>
<feature type="region of interest" description="Disordered" evidence="1">
    <location>
        <begin position="159"/>
        <end position="197"/>
    </location>
</feature>
<evidence type="ECO:0000313" key="5">
    <source>
        <dbReference type="Proteomes" id="UP001055117"/>
    </source>
</evidence>
<reference evidence="4 5" key="1">
    <citation type="journal article" date="2021" name="Front. Microbiol.">
        <title>Comprehensive Comparative Genomics and Phenotyping of Methylobacterium Species.</title>
        <authorList>
            <person name="Alessa O."/>
            <person name="Ogura Y."/>
            <person name="Fujitani Y."/>
            <person name="Takami H."/>
            <person name="Hayashi T."/>
            <person name="Sahin N."/>
            <person name="Tani A."/>
        </authorList>
    </citation>
    <scope>NUCLEOTIDE SEQUENCE [LARGE SCALE GENOMIC DNA]</scope>
    <source>
        <strain evidence="4 5">DSM 23679</strain>
    </source>
</reference>
<protein>
    <recommendedName>
        <fullName evidence="3">DUF2147 domain-containing protein</fullName>
    </recommendedName>
</protein>
<accession>A0ABQ4QMM0</accession>
<gene>
    <name evidence="4" type="ORF">AFCDBAGC_3967</name>
</gene>
<feature type="compositionally biased region" description="Low complexity" evidence="1">
    <location>
        <begin position="178"/>
        <end position="197"/>
    </location>
</feature>
<feature type="signal peptide" evidence="2">
    <location>
        <begin position="1"/>
        <end position="30"/>
    </location>
</feature>
<dbReference type="Pfam" id="PF09917">
    <property type="entry name" value="DUF2147"/>
    <property type="match status" value="1"/>
</dbReference>
<dbReference type="Gene3D" id="2.40.128.520">
    <property type="match status" value="1"/>
</dbReference>
<feature type="domain" description="DUF2147" evidence="3">
    <location>
        <begin position="35"/>
        <end position="151"/>
    </location>
</feature>
<dbReference type="PANTHER" id="PTHR36919:SF2">
    <property type="entry name" value="BLL6627 PROTEIN"/>
    <property type="match status" value="1"/>
</dbReference>
<comment type="caution">
    <text evidence="4">The sequence shown here is derived from an EMBL/GenBank/DDBJ whole genome shotgun (WGS) entry which is preliminary data.</text>
</comment>
<dbReference type="InterPro" id="IPR019223">
    <property type="entry name" value="DUF2147"/>
</dbReference>
<dbReference type="EMBL" id="BPQG01000067">
    <property type="protein sequence ID" value="GJD46087.1"/>
    <property type="molecule type" value="Genomic_DNA"/>
</dbReference>
<organism evidence="4 5">
    <name type="scientific">Methylobacterium cerastii</name>
    <dbReference type="NCBI Taxonomy" id="932741"/>
    <lineage>
        <taxon>Bacteria</taxon>
        <taxon>Pseudomonadati</taxon>
        <taxon>Pseudomonadota</taxon>
        <taxon>Alphaproteobacteria</taxon>
        <taxon>Hyphomicrobiales</taxon>
        <taxon>Methylobacteriaceae</taxon>
        <taxon>Methylobacterium</taxon>
    </lineage>
</organism>
<proteinExistence type="predicted"/>
<evidence type="ECO:0000256" key="1">
    <source>
        <dbReference type="SAM" id="MobiDB-lite"/>
    </source>
</evidence>
<dbReference type="PANTHER" id="PTHR36919">
    <property type="entry name" value="BLR1215 PROTEIN"/>
    <property type="match status" value="1"/>
</dbReference>
<evidence type="ECO:0000256" key="2">
    <source>
        <dbReference type="SAM" id="SignalP"/>
    </source>
</evidence>
<evidence type="ECO:0000313" key="4">
    <source>
        <dbReference type="EMBL" id="GJD46087.1"/>
    </source>
</evidence>
<evidence type="ECO:0000259" key="3">
    <source>
        <dbReference type="Pfam" id="PF09917"/>
    </source>
</evidence>
<sequence length="197" mass="20534">MPVRSARVSTLALLGLAAAASALGANPAAAADPTGTWFTEDGRARVRTEHCGPGGANLCGYVVWGSKPLGEDGKPKIDRYNPDPKRQARPLLGHQMILGLKKNDDGRFAGKIYNGDNGKSYDVTIWSETPAELSVKGCLLSVLCQTQTWTRVGDVVPGQITAATDTPGGPRSDPEWAPKPGAAPRPSAKPAGAPAPK</sequence>
<dbReference type="Proteomes" id="UP001055117">
    <property type="component" value="Unassembled WGS sequence"/>
</dbReference>